<dbReference type="PANTHER" id="PTHR13600">
    <property type="entry name" value="LEUCINE CARBOXYL METHYLTRANSFERASE"/>
    <property type="match status" value="1"/>
</dbReference>
<dbReference type="PANTHER" id="PTHR13600:SF21">
    <property type="entry name" value="LEUCINE CARBOXYL METHYLTRANSFERASE 1"/>
    <property type="match status" value="1"/>
</dbReference>
<dbReference type="AlphaFoldDB" id="A0A4Y7KCQ4"/>
<reference evidence="2 3" key="1">
    <citation type="journal article" date="2018" name="Science">
        <title>The opium poppy genome and morphinan production.</title>
        <authorList>
            <person name="Guo L."/>
            <person name="Winzer T."/>
            <person name="Yang X."/>
            <person name="Li Y."/>
            <person name="Ning Z."/>
            <person name="He Z."/>
            <person name="Teodor R."/>
            <person name="Lu Y."/>
            <person name="Bowser T.A."/>
            <person name="Graham I.A."/>
            <person name="Ye K."/>
        </authorList>
    </citation>
    <scope>NUCLEOTIDE SEQUENCE [LARGE SCALE GENOMIC DNA]</scope>
    <source>
        <strain evidence="3">cv. HN1</strain>
        <tissue evidence="2">Leaves</tissue>
    </source>
</reference>
<dbReference type="Gramene" id="RZC69921">
    <property type="protein sequence ID" value="RZC69921"/>
    <property type="gene ID" value="C5167_033048"/>
</dbReference>
<gene>
    <name evidence="2" type="ORF">C5167_033048</name>
</gene>
<dbReference type="Proteomes" id="UP000316621">
    <property type="component" value="Chromosome 7"/>
</dbReference>
<keyword evidence="1" id="KW-0949">S-adenosyl-L-methionine</keyword>
<dbReference type="EMBL" id="CM010721">
    <property type="protein sequence ID" value="RZC69921.1"/>
    <property type="molecule type" value="Genomic_DNA"/>
</dbReference>
<dbReference type="InterPro" id="IPR029063">
    <property type="entry name" value="SAM-dependent_MTases_sf"/>
</dbReference>
<proteinExistence type="predicted"/>
<evidence type="ECO:0000256" key="1">
    <source>
        <dbReference type="ARBA" id="ARBA00022691"/>
    </source>
</evidence>
<evidence type="ECO:0000313" key="2">
    <source>
        <dbReference type="EMBL" id="RZC69921.1"/>
    </source>
</evidence>
<dbReference type="GO" id="GO:0008168">
    <property type="term" value="F:methyltransferase activity"/>
    <property type="evidence" value="ECO:0007669"/>
    <property type="project" value="InterPro"/>
</dbReference>
<accession>A0A4Y7KCQ4</accession>
<dbReference type="STRING" id="3469.A0A4Y7KCQ4"/>
<sequence length="65" mass="7525">MLARYYARWAALRKMLLEFLSYGKNNDDRCCGKKQISSPGAGFDTTYFQLQDEGNAPHLLELYLM</sequence>
<organism evidence="2 3">
    <name type="scientific">Papaver somniferum</name>
    <name type="common">Opium poppy</name>
    <dbReference type="NCBI Taxonomy" id="3469"/>
    <lineage>
        <taxon>Eukaryota</taxon>
        <taxon>Viridiplantae</taxon>
        <taxon>Streptophyta</taxon>
        <taxon>Embryophyta</taxon>
        <taxon>Tracheophyta</taxon>
        <taxon>Spermatophyta</taxon>
        <taxon>Magnoliopsida</taxon>
        <taxon>Ranunculales</taxon>
        <taxon>Papaveraceae</taxon>
        <taxon>Papaveroideae</taxon>
        <taxon>Papaver</taxon>
    </lineage>
</organism>
<dbReference type="InterPro" id="IPR016651">
    <property type="entry name" value="LCMT1"/>
</dbReference>
<name>A0A4Y7KCQ4_PAPSO</name>
<dbReference type="Gene3D" id="3.40.50.150">
    <property type="entry name" value="Vaccinia Virus protein VP39"/>
    <property type="match status" value="1"/>
</dbReference>
<protein>
    <submittedName>
        <fullName evidence="2">Uncharacterized protein</fullName>
    </submittedName>
</protein>
<evidence type="ECO:0000313" key="3">
    <source>
        <dbReference type="Proteomes" id="UP000316621"/>
    </source>
</evidence>
<keyword evidence="3" id="KW-1185">Reference proteome</keyword>